<sequence>MTKEDFFMREMKETEVEKRFKSAEGEFAPYAPEKECIEAQTATNLWGQAGKCGVMVAALIFGAMRCDDPCSGTHSDNGPTKSTCRCEYHKDPENIEKENRRLNQKFGR</sequence>
<gene>
    <name evidence="1" type="ORF">LCGC14_0443940</name>
</gene>
<reference evidence="1" key="1">
    <citation type="journal article" date="2015" name="Nature">
        <title>Complex archaea that bridge the gap between prokaryotes and eukaryotes.</title>
        <authorList>
            <person name="Spang A."/>
            <person name="Saw J.H."/>
            <person name="Jorgensen S.L."/>
            <person name="Zaremba-Niedzwiedzka K."/>
            <person name="Martijn J."/>
            <person name="Lind A.E."/>
            <person name="van Eijk R."/>
            <person name="Schleper C."/>
            <person name="Guy L."/>
            <person name="Ettema T.J."/>
        </authorList>
    </citation>
    <scope>NUCLEOTIDE SEQUENCE</scope>
</reference>
<name>A0A0F9SJG3_9ZZZZ</name>
<dbReference type="EMBL" id="LAZR01000432">
    <property type="protein sequence ID" value="KKN69105.1"/>
    <property type="molecule type" value="Genomic_DNA"/>
</dbReference>
<accession>A0A0F9SJG3</accession>
<proteinExistence type="predicted"/>
<dbReference type="AlphaFoldDB" id="A0A0F9SJG3"/>
<protein>
    <submittedName>
        <fullName evidence="1">Uncharacterized protein</fullName>
    </submittedName>
</protein>
<comment type="caution">
    <text evidence="1">The sequence shown here is derived from an EMBL/GenBank/DDBJ whole genome shotgun (WGS) entry which is preliminary data.</text>
</comment>
<evidence type="ECO:0000313" key="1">
    <source>
        <dbReference type="EMBL" id="KKN69105.1"/>
    </source>
</evidence>
<organism evidence="1">
    <name type="scientific">marine sediment metagenome</name>
    <dbReference type="NCBI Taxonomy" id="412755"/>
    <lineage>
        <taxon>unclassified sequences</taxon>
        <taxon>metagenomes</taxon>
        <taxon>ecological metagenomes</taxon>
    </lineage>
</organism>